<evidence type="ECO:0000256" key="2">
    <source>
        <dbReference type="ARBA" id="ARBA00005297"/>
    </source>
</evidence>
<dbReference type="InterPro" id="IPR015890">
    <property type="entry name" value="Chorismate_C"/>
</dbReference>
<comment type="similarity">
    <text evidence="2">Belongs to the isochorismate synthase family.</text>
</comment>
<dbReference type="PATRIC" id="fig|1441730.3.peg.4647"/>
<dbReference type="Pfam" id="PF00425">
    <property type="entry name" value="Chorismate_bind"/>
    <property type="match status" value="1"/>
</dbReference>
<dbReference type="InterPro" id="IPR004561">
    <property type="entry name" value="IsoChor_synthase"/>
</dbReference>
<dbReference type="NCBIfam" id="TIGR00543">
    <property type="entry name" value="isochor_syn"/>
    <property type="match status" value="1"/>
</dbReference>
<gene>
    <name evidence="7" type="ORF">Z045_22225</name>
</gene>
<dbReference type="EC" id="5.4.4.2" evidence="3"/>
<evidence type="ECO:0000313" key="8">
    <source>
        <dbReference type="Proteomes" id="UP000053060"/>
    </source>
</evidence>
<organism evidence="7 8">
    <name type="scientific">Rhodococcus pyridinivorans KG-16</name>
    <dbReference type="NCBI Taxonomy" id="1441730"/>
    <lineage>
        <taxon>Bacteria</taxon>
        <taxon>Bacillati</taxon>
        <taxon>Actinomycetota</taxon>
        <taxon>Actinomycetes</taxon>
        <taxon>Mycobacteriales</taxon>
        <taxon>Nocardiaceae</taxon>
        <taxon>Rhodococcus</taxon>
    </lineage>
</organism>
<dbReference type="InterPro" id="IPR005801">
    <property type="entry name" value="ADC_synthase"/>
</dbReference>
<dbReference type="SUPFAM" id="SSF56322">
    <property type="entry name" value="ADC synthase"/>
    <property type="match status" value="1"/>
</dbReference>
<evidence type="ECO:0000313" key="7">
    <source>
        <dbReference type="EMBL" id="KSZ56526.1"/>
    </source>
</evidence>
<evidence type="ECO:0000256" key="1">
    <source>
        <dbReference type="ARBA" id="ARBA00000799"/>
    </source>
</evidence>
<proteinExistence type="inferred from homology"/>
<dbReference type="Proteomes" id="UP000053060">
    <property type="component" value="Unassembled WGS sequence"/>
</dbReference>
<dbReference type="AlphaFoldDB" id="A0A0V9UEP4"/>
<dbReference type="PANTHER" id="PTHR42839">
    <property type="entry name" value="ISOCHORISMATE SYNTHASE ENTC"/>
    <property type="match status" value="1"/>
</dbReference>
<dbReference type="Gene3D" id="3.60.120.10">
    <property type="entry name" value="Anthranilate synthase"/>
    <property type="match status" value="1"/>
</dbReference>
<comment type="caution">
    <text evidence="7">The sequence shown here is derived from an EMBL/GenBank/DDBJ whole genome shotgun (WGS) entry which is preliminary data.</text>
</comment>
<feature type="domain" description="Chorismate-utilising enzyme C-terminal" evidence="6">
    <location>
        <begin position="106"/>
        <end position="368"/>
    </location>
</feature>
<dbReference type="EMBL" id="AZXY01000014">
    <property type="protein sequence ID" value="KSZ56526.1"/>
    <property type="molecule type" value="Genomic_DNA"/>
</dbReference>
<evidence type="ECO:0000256" key="4">
    <source>
        <dbReference type="ARBA" id="ARBA00023235"/>
    </source>
</evidence>
<keyword evidence="4" id="KW-0413">Isomerase</keyword>
<dbReference type="RefSeq" id="WP_060654116.1">
    <property type="nucleotide sequence ID" value="NZ_AZXY01000014.1"/>
</dbReference>
<evidence type="ECO:0000256" key="3">
    <source>
        <dbReference type="ARBA" id="ARBA00012824"/>
    </source>
</evidence>
<reference evidence="8" key="1">
    <citation type="submission" date="2015-01" db="EMBL/GenBank/DDBJ databases">
        <title>Draft genome sequence of Rhodococcus pyridinivorans strain KG-16, a hydrocarbon-degrading bacterium.</title>
        <authorList>
            <person name="Aggarwal R.K."/>
            <person name="Dawar C."/>
        </authorList>
    </citation>
    <scope>NUCLEOTIDE SEQUENCE [LARGE SCALE GENOMIC DNA]</scope>
    <source>
        <strain evidence="8">KG-16</strain>
    </source>
</reference>
<protein>
    <recommendedName>
        <fullName evidence="3">isochorismate synthase</fullName>
        <ecNumber evidence="3">5.4.4.2</ecNumber>
    </recommendedName>
    <alternativeName>
        <fullName evidence="5">Isochorismate mutase</fullName>
    </alternativeName>
</protein>
<sequence>MQVPVLGATATDRAERPVAHPFVLSRPHGTVVAEGVSERFDRASAAADALRTGQVAAIVGALPFAPDGPAALTAPNTLHHSPAHYDAPAADLPPITITGALPSEGEHIDRVETVLRLLRSDDSDLLKVVLARALALRTDRPVTPHDLLVALTRNDPLHNGFLVDLTAAGGAWTGRHLVGSSPEVLVRRRGDRVTAHPLAGSAPRHRDPEIDRATADRLAGSAKNLAEHAHVIDAIRTALEPLCVDLDIPEQPTVTSTRQLWHLGTPIDGRLRDPGVTALDLALAVHPTPAICGTPTAAARDLILATEGDRGFYAGALGWCDAAGDGEWMVTIRCAVLDADGVGLTAYAGGGIVADSDPADELAETTVKFGTVLDALGVLR</sequence>
<name>A0A0V9UEP4_9NOCA</name>
<evidence type="ECO:0000259" key="6">
    <source>
        <dbReference type="Pfam" id="PF00425"/>
    </source>
</evidence>
<accession>A0A0V9UEP4</accession>
<dbReference type="PANTHER" id="PTHR42839:SF2">
    <property type="entry name" value="ISOCHORISMATE SYNTHASE ENTC"/>
    <property type="match status" value="1"/>
</dbReference>
<dbReference type="GO" id="GO:0008909">
    <property type="term" value="F:isochorismate synthase activity"/>
    <property type="evidence" value="ECO:0007669"/>
    <property type="project" value="UniProtKB-EC"/>
</dbReference>
<evidence type="ECO:0000256" key="5">
    <source>
        <dbReference type="ARBA" id="ARBA00041564"/>
    </source>
</evidence>
<reference evidence="7 8" key="2">
    <citation type="journal article" date="2016" name="Genome Announc.">
        <title>Draft Genome Sequence of a Versatile Hydrocarbon-Degrading Bacterium, Rhodococcus pyridinivorans Strain KG-16, Collected from Oil Fields in India.</title>
        <authorList>
            <person name="Aggarwal R.K."/>
            <person name="Dawar C."/>
            <person name="Phanindranath R."/>
            <person name="Mutnuri L."/>
            <person name="Dayal A.M."/>
        </authorList>
    </citation>
    <scope>NUCLEOTIDE SEQUENCE [LARGE SCALE GENOMIC DNA]</scope>
    <source>
        <strain evidence="7 8">KG-16</strain>
    </source>
</reference>
<comment type="catalytic activity">
    <reaction evidence="1">
        <text>chorismate = isochorismate</text>
        <dbReference type="Rhea" id="RHEA:18985"/>
        <dbReference type="ChEBI" id="CHEBI:29748"/>
        <dbReference type="ChEBI" id="CHEBI:29780"/>
        <dbReference type="EC" id="5.4.4.2"/>
    </reaction>
</comment>